<feature type="compositionally biased region" description="Low complexity" evidence="1">
    <location>
        <begin position="72"/>
        <end position="83"/>
    </location>
</feature>
<evidence type="ECO:0000256" key="1">
    <source>
        <dbReference type="SAM" id="MobiDB-lite"/>
    </source>
</evidence>
<dbReference type="AlphaFoldDB" id="A0A8J4YN12"/>
<dbReference type="PANTHER" id="PTHR19134:SF534">
    <property type="entry name" value="LD27988P"/>
    <property type="match status" value="1"/>
</dbReference>
<evidence type="ECO:0000259" key="2">
    <source>
        <dbReference type="PROSITE" id="PS50055"/>
    </source>
</evidence>
<feature type="domain" description="Tyrosine-protein phosphatase" evidence="2">
    <location>
        <begin position="128"/>
        <end position="188"/>
    </location>
</feature>
<dbReference type="InterPro" id="IPR050348">
    <property type="entry name" value="Protein-Tyr_Phosphatase"/>
</dbReference>
<reference evidence="3" key="1">
    <citation type="submission" date="2020-07" db="EMBL/GenBank/DDBJ databases">
        <title>The High-quality genome of the commercially important snow crab, Chionoecetes opilio.</title>
        <authorList>
            <person name="Jeong J.-H."/>
            <person name="Ryu S."/>
        </authorList>
    </citation>
    <scope>NUCLEOTIDE SEQUENCE</scope>
    <source>
        <strain evidence="3">MADBK_172401_WGS</strain>
        <tissue evidence="3">Digestive gland</tissue>
    </source>
</reference>
<name>A0A8J4YN12_CHIOP</name>
<dbReference type="PROSITE" id="PS50055">
    <property type="entry name" value="TYR_PHOSPHATASE_PTP"/>
    <property type="match status" value="1"/>
</dbReference>
<dbReference type="InterPro" id="IPR029021">
    <property type="entry name" value="Prot-tyrosine_phosphatase-like"/>
</dbReference>
<dbReference type="GO" id="GO:0004725">
    <property type="term" value="F:protein tyrosine phosphatase activity"/>
    <property type="evidence" value="ECO:0007669"/>
    <property type="project" value="InterPro"/>
</dbReference>
<protein>
    <submittedName>
        <fullName evidence="3">Tyrosine phosphatase H2</fullName>
    </submittedName>
</protein>
<keyword evidence="4" id="KW-1185">Reference proteome</keyword>
<dbReference type="Proteomes" id="UP000770661">
    <property type="component" value="Unassembled WGS sequence"/>
</dbReference>
<dbReference type="EMBL" id="JACEEZ010004992">
    <property type="protein sequence ID" value="KAG0725976.1"/>
    <property type="molecule type" value="Genomic_DNA"/>
</dbReference>
<dbReference type="Gene3D" id="3.90.190.10">
    <property type="entry name" value="Protein tyrosine phosphatase superfamily"/>
    <property type="match status" value="1"/>
</dbReference>
<organism evidence="3 4">
    <name type="scientific">Chionoecetes opilio</name>
    <name type="common">Atlantic snow crab</name>
    <name type="synonym">Cancer opilio</name>
    <dbReference type="NCBI Taxonomy" id="41210"/>
    <lineage>
        <taxon>Eukaryota</taxon>
        <taxon>Metazoa</taxon>
        <taxon>Ecdysozoa</taxon>
        <taxon>Arthropoda</taxon>
        <taxon>Crustacea</taxon>
        <taxon>Multicrustacea</taxon>
        <taxon>Malacostraca</taxon>
        <taxon>Eumalacostraca</taxon>
        <taxon>Eucarida</taxon>
        <taxon>Decapoda</taxon>
        <taxon>Pleocyemata</taxon>
        <taxon>Brachyura</taxon>
        <taxon>Eubrachyura</taxon>
        <taxon>Majoidea</taxon>
        <taxon>Majidae</taxon>
        <taxon>Chionoecetes</taxon>
    </lineage>
</organism>
<dbReference type="InterPro" id="IPR000242">
    <property type="entry name" value="PTP_cat"/>
</dbReference>
<proteinExistence type="predicted"/>
<comment type="caution">
    <text evidence="3">The sequence shown here is derived from an EMBL/GenBank/DDBJ whole genome shotgun (WGS) entry which is preliminary data.</text>
</comment>
<evidence type="ECO:0000313" key="3">
    <source>
        <dbReference type="EMBL" id="KAG0725976.1"/>
    </source>
</evidence>
<evidence type="ECO:0000313" key="4">
    <source>
        <dbReference type="Proteomes" id="UP000770661"/>
    </source>
</evidence>
<dbReference type="PANTHER" id="PTHR19134">
    <property type="entry name" value="RECEPTOR-TYPE TYROSINE-PROTEIN PHOSPHATASE"/>
    <property type="match status" value="1"/>
</dbReference>
<accession>A0A8J4YN12</accession>
<dbReference type="SUPFAM" id="SSF52799">
    <property type="entry name" value="(Phosphotyrosine protein) phosphatases II"/>
    <property type="match status" value="1"/>
</dbReference>
<gene>
    <name evidence="3" type="primary">H2</name>
    <name evidence="3" type="ORF">GWK47_004477</name>
</gene>
<dbReference type="OrthoDB" id="6058203at2759"/>
<feature type="region of interest" description="Disordered" evidence="1">
    <location>
        <begin position="60"/>
        <end position="88"/>
    </location>
</feature>
<sequence>MTWKIQSGQQRGIYSRQPNALPDIQKTYKNSIAPTEIVKTGKHMDYTLAFLSCDSLSVSSPRLPHPNPPSPRAATPSAGTSSRQAGNWNEVARGPGTSWWLRVLWGSGAATERLSLATTWRLVAKRCNQVKNRYTDVLCFDSSRVVLAAEDEEGQTDYINANYVDGYKQKRAFISTQALKTQLADSRLRTTARQRHTSEPPSPA</sequence>
<dbReference type="Pfam" id="PF00102">
    <property type="entry name" value="Y_phosphatase"/>
    <property type="match status" value="1"/>
</dbReference>
<feature type="region of interest" description="Disordered" evidence="1">
    <location>
        <begin position="185"/>
        <end position="204"/>
    </location>
</feature>